<proteinExistence type="predicted"/>
<dbReference type="SMR" id="A0A067DDQ6"/>
<organism evidence="1 2">
    <name type="scientific">Citrus sinensis</name>
    <name type="common">Sweet orange</name>
    <name type="synonym">Citrus aurantium var. sinensis</name>
    <dbReference type="NCBI Taxonomy" id="2711"/>
    <lineage>
        <taxon>Eukaryota</taxon>
        <taxon>Viridiplantae</taxon>
        <taxon>Streptophyta</taxon>
        <taxon>Embryophyta</taxon>
        <taxon>Tracheophyta</taxon>
        <taxon>Spermatophyta</taxon>
        <taxon>Magnoliopsida</taxon>
        <taxon>eudicotyledons</taxon>
        <taxon>Gunneridae</taxon>
        <taxon>Pentapetalae</taxon>
        <taxon>rosids</taxon>
        <taxon>malvids</taxon>
        <taxon>Sapindales</taxon>
        <taxon>Rutaceae</taxon>
        <taxon>Aurantioideae</taxon>
        <taxon>Citrus</taxon>
    </lineage>
</organism>
<dbReference type="EMBL" id="KK785747">
    <property type="protein sequence ID" value="KDO40993.1"/>
    <property type="molecule type" value="Genomic_DNA"/>
</dbReference>
<name>A0A067DDQ6_CITSI</name>
<reference evidence="1 2" key="1">
    <citation type="submission" date="2014-04" db="EMBL/GenBank/DDBJ databases">
        <authorList>
            <consortium name="International Citrus Genome Consortium"/>
            <person name="Gmitter F."/>
            <person name="Chen C."/>
            <person name="Farmerie W."/>
            <person name="Harkins T."/>
            <person name="Desany B."/>
            <person name="Mohiuddin M."/>
            <person name="Kodira C."/>
            <person name="Borodovsky M."/>
            <person name="Lomsadze A."/>
            <person name="Burns P."/>
            <person name="Jenkins J."/>
            <person name="Prochnik S."/>
            <person name="Shu S."/>
            <person name="Chapman J."/>
            <person name="Pitluck S."/>
            <person name="Schmutz J."/>
            <person name="Rokhsar D."/>
        </authorList>
    </citation>
    <scope>NUCLEOTIDE SEQUENCE</scope>
</reference>
<gene>
    <name evidence="1" type="ORF">CISIN_1g035226mg</name>
</gene>
<sequence>MSGAVLFIKEDLDKFLQRIHEKWARVYFDFFWYSSKKKNCILWVLVCSTVVEVQRGMWFKSVAYMGGDCI</sequence>
<dbReference type="AlphaFoldDB" id="A0A067DDQ6"/>
<keyword evidence="2" id="KW-1185">Reference proteome</keyword>
<dbReference type="Proteomes" id="UP000027120">
    <property type="component" value="Unassembled WGS sequence"/>
</dbReference>
<evidence type="ECO:0000313" key="1">
    <source>
        <dbReference type="EMBL" id="KDO40993.1"/>
    </source>
</evidence>
<accession>A0A067DDQ6</accession>
<protein>
    <submittedName>
        <fullName evidence="1">Uncharacterized protein</fullName>
    </submittedName>
</protein>
<evidence type="ECO:0000313" key="2">
    <source>
        <dbReference type="Proteomes" id="UP000027120"/>
    </source>
</evidence>